<dbReference type="Pfam" id="PF10011">
    <property type="entry name" value="DUF2254"/>
    <property type="match status" value="1"/>
</dbReference>
<organism evidence="2 3">
    <name type="scientific">Porticoccus litoralis</name>
    <dbReference type="NCBI Taxonomy" id="434086"/>
    <lineage>
        <taxon>Bacteria</taxon>
        <taxon>Pseudomonadati</taxon>
        <taxon>Pseudomonadota</taxon>
        <taxon>Gammaproteobacteria</taxon>
        <taxon>Cellvibrionales</taxon>
        <taxon>Porticoccaceae</taxon>
        <taxon>Porticoccus</taxon>
    </lineage>
</organism>
<proteinExistence type="predicted"/>
<keyword evidence="1" id="KW-1133">Transmembrane helix</keyword>
<evidence type="ECO:0000256" key="1">
    <source>
        <dbReference type="SAM" id="Phobius"/>
    </source>
</evidence>
<gene>
    <name evidence="2" type="ORF">Q8A57_02965</name>
</gene>
<dbReference type="RefSeq" id="WP_305169433.1">
    <property type="nucleotide sequence ID" value="NZ_JAUUUU010000001.1"/>
</dbReference>
<protein>
    <submittedName>
        <fullName evidence="2">DUF2254 domain-containing protein</fullName>
    </submittedName>
</protein>
<evidence type="ECO:0000313" key="3">
    <source>
        <dbReference type="Proteomes" id="UP001178354"/>
    </source>
</evidence>
<dbReference type="Proteomes" id="UP001178354">
    <property type="component" value="Unassembled WGS sequence"/>
</dbReference>
<name>A0AAW8B333_9GAMM</name>
<sequence length="430" mass="46389">MAVIDRLKFISRRLGERLWLRPLVFCMLSIAAVFIAKAADSMNLGWSIPSINTESVEALLEIMAASMLVIATFAVGSMISAYASASTSATPRSFTLIIADDVSKNALSIFIGSFIFSIFALTAAKNDIFREPGLAALFVLTVFVFGVVIITFVRWVDTIARLGRVGASVEKVEAATTAAMKLRRKAPAFGGIPTESRHMQRTAVYAATVGYLQHIDIETLQAWAETVNVRIVVAALPGTFADPGRALAYVTHDTASTAELDLKAVTDAFVIGTERLFEEDPRFGLVTLSEIADRALSSGVNDPGTAITIIGSLVRLFVLWAEPTEDLQAPKCDRVEVPLLSTRDMFDDAFTAMARDGAGTVEVMLRLQKAFKALSCLGDSAMREAAVAHSRMALARAEKKLELPEDLALVREAAAFSSTNTHMDDAIATK</sequence>
<dbReference type="InterPro" id="IPR018723">
    <property type="entry name" value="DUF2254_membrane"/>
</dbReference>
<feature type="transmembrane region" description="Helical" evidence="1">
    <location>
        <begin position="136"/>
        <end position="156"/>
    </location>
</feature>
<dbReference type="AlphaFoldDB" id="A0AAW8B333"/>
<accession>A0AAW8B333</accession>
<keyword evidence="3" id="KW-1185">Reference proteome</keyword>
<comment type="caution">
    <text evidence="2">The sequence shown here is derived from an EMBL/GenBank/DDBJ whole genome shotgun (WGS) entry which is preliminary data.</text>
</comment>
<keyword evidence="1" id="KW-0472">Membrane</keyword>
<feature type="transmembrane region" description="Helical" evidence="1">
    <location>
        <begin position="62"/>
        <end position="85"/>
    </location>
</feature>
<keyword evidence="1" id="KW-0812">Transmembrane</keyword>
<reference evidence="2" key="1">
    <citation type="journal article" date="2010" name="Int. J. Syst. Evol. Microbiol.">
        <title>Porticoccus litoralis gen. nov., sp. nov., a gammaproteobacterium isolated from the Yellow Sea.</title>
        <authorList>
            <person name="Oh H.M."/>
            <person name="Kim H."/>
            <person name="Kim K.M."/>
            <person name="Min G.S."/>
            <person name="Cho J.C."/>
        </authorList>
    </citation>
    <scope>NUCLEOTIDE SEQUENCE</scope>
    <source>
        <strain evidence="2">DSM 25064</strain>
    </source>
</reference>
<evidence type="ECO:0000313" key="2">
    <source>
        <dbReference type="EMBL" id="MDP1519920.1"/>
    </source>
</evidence>
<dbReference type="EMBL" id="JAUUUU010000001">
    <property type="protein sequence ID" value="MDP1519920.1"/>
    <property type="molecule type" value="Genomic_DNA"/>
</dbReference>
<reference evidence="2" key="2">
    <citation type="submission" date="2023-08" db="EMBL/GenBank/DDBJ databases">
        <authorList>
            <person name="Luo J."/>
        </authorList>
    </citation>
    <scope>NUCLEOTIDE SEQUENCE</scope>
    <source>
        <strain evidence="2">DSM 25064</strain>
    </source>
</reference>
<feature type="transmembrane region" description="Helical" evidence="1">
    <location>
        <begin position="106"/>
        <end position="124"/>
    </location>
</feature>